<dbReference type="InterPro" id="IPR016161">
    <property type="entry name" value="Ald_DH/histidinol_DH"/>
</dbReference>
<evidence type="ECO:0000313" key="4">
    <source>
        <dbReference type="EMBL" id="QIM18377.1"/>
    </source>
</evidence>
<protein>
    <submittedName>
        <fullName evidence="4">Aldehyde dehydrogenase family protein</fullName>
    </submittedName>
</protein>
<dbReference type="Pfam" id="PF00171">
    <property type="entry name" value="Aldedh"/>
    <property type="match status" value="1"/>
</dbReference>
<evidence type="ECO:0000256" key="2">
    <source>
        <dbReference type="ARBA" id="ARBA00023002"/>
    </source>
</evidence>
<proteinExistence type="inferred from homology"/>
<dbReference type="EMBL" id="CP049933">
    <property type="protein sequence ID" value="QIM18377.1"/>
    <property type="molecule type" value="Genomic_DNA"/>
</dbReference>
<dbReference type="Proteomes" id="UP000503441">
    <property type="component" value="Chromosome"/>
</dbReference>
<evidence type="ECO:0000256" key="1">
    <source>
        <dbReference type="ARBA" id="ARBA00009986"/>
    </source>
</evidence>
<accession>A0ABX6JVV0</accession>
<dbReference type="PANTHER" id="PTHR42991:SF1">
    <property type="entry name" value="ALDEHYDE DEHYDROGENASE"/>
    <property type="match status" value="1"/>
</dbReference>
<dbReference type="RefSeq" id="WP_166329901.1">
    <property type="nucleotide sequence ID" value="NZ_CP049933.1"/>
</dbReference>
<evidence type="ECO:0000313" key="5">
    <source>
        <dbReference type="Proteomes" id="UP000503441"/>
    </source>
</evidence>
<comment type="similarity">
    <text evidence="1">Belongs to the aldehyde dehydrogenase family.</text>
</comment>
<dbReference type="InterPro" id="IPR051020">
    <property type="entry name" value="ALDH-related_metabolic_enz"/>
</dbReference>
<organism evidence="4 5">
    <name type="scientific">Leucobacter coleopterorum</name>
    <dbReference type="NCBI Taxonomy" id="2714933"/>
    <lineage>
        <taxon>Bacteria</taxon>
        <taxon>Bacillati</taxon>
        <taxon>Actinomycetota</taxon>
        <taxon>Actinomycetes</taxon>
        <taxon>Micrococcales</taxon>
        <taxon>Microbacteriaceae</taxon>
        <taxon>Leucobacter</taxon>
    </lineage>
</organism>
<gene>
    <name evidence="4" type="ORF">G7066_06475</name>
</gene>
<evidence type="ECO:0000259" key="3">
    <source>
        <dbReference type="Pfam" id="PF00171"/>
    </source>
</evidence>
<dbReference type="SUPFAM" id="SSF53720">
    <property type="entry name" value="ALDH-like"/>
    <property type="match status" value="1"/>
</dbReference>
<keyword evidence="2" id="KW-0560">Oxidoreductase</keyword>
<reference evidence="4 5" key="1">
    <citation type="submission" date="2020-03" db="EMBL/GenBank/DDBJ databases">
        <title>Leucobacter sp. nov., isolated from beetles.</title>
        <authorList>
            <person name="Hyun D.-W."/>
            <person name="Bae J.-W."/>
        </authorList>
    </citation>
    <scope>NUCLEOTIDE SEQUENCE [LARGE SCALE GENOMIC DNA]</scope>
    <source>
        <strain evidence="4 5">HDW9A</strain>
    </source>
</reference>
<dbReference type="InterPro" id="IPR016162">
    <property type="entry name" value="Ald_DH_N"/>
</dbReference>
<feature type="domain" description="Aldehyde dehydrogenase" evidence="3">
    <location>
        <begin position="31"/>
        <end position="493"/>
    </location>
</feature>
<dbReference type="InterPro" id="IPR015590">
    <property type="entry name" value="Aldehyde_DH_dom"/>
</dbReference>
<name>A0ABX6JVV0_9MICO</name>
<dbReference type="PANTHER" id="PTHR42991">
    <property type="entry name" value="ALDEHYDE DEHYDROGENASE"/>
    <property type="match status" value="1"/>
</dbReference>
<dbReference type="Gene3D" id="3.40.605.10">
    <property type="entry name" value="Aldehyde Dehydrogenase, Chain A, domain 1"/>
    <property type="match status" value="1"/>
</dbReference>
<dbReference type="Gene3D" id="3.40.309.10">
    <property type="entry name" value="Aldehyde Dehydrogenase, Chain A, domain 2"/>
    <property type="match status" value="1"/>
</dbReference>
<sequence>MQDTASRLAPLLAPAGALPIGSEWRAMRASSPIVFPFDGSVVAQAPTSTAAESRDALNAAESVLAEVAALTTAERKSILQGIHDRVKAEGSRLEDLLILETGKPRADCRTEVARTLVTLQATAEEVSHIHGETVPLDLQELGRGMIGYYTRRPAGIVIGIAGFNYPLLLATHKLAPALAAGCPVILKPAPNTPLATLELVAITREVLASHGVTQAAVQLVNGDPIVGETLVRDPRSQIVSFTGSAKIGHLIAQQAAPRKTLLELGSNTGFIVAADADVEAAVNAVLAGGFYANGQACISVQRVVLDRRIAEQFTARLVARIDELVVGDPRDAATRVAPVINAASGERIRAMIDRAVSAGATLLAGPDGSVADDAAGGSSNPALIYPTVLSEVPTALDVWAEEIFGPVVCLTTVDSVGEAIDLVNASRYGLQAAVFTSSLESAFAAIERLEVGGVVVNEIPGFRSDIMPYGGVKDSGIGREGPRYAIEEFTVTRMAMIRPVAGN</sequence>
<dbReference type="InterPro" id="IPR016163">
    <property type="entry name" value="Ald_DH_C"/>
</dbReference>
<keyword evidence="5" id="KW-1185">Reference proteome</keyword>